<gene>
    <name evidence="1" type="ORF">RHSIM_Rhsim12G0049800</name>
</gene>
<dbReference type="EMBL" id="WJXA01000012">
    <property type="protein sequence ID" value="KAF7124392.1"/>
    <property type="molecule type" value="Genomic_DNA"/>
</dbReference>
<evidence type="ECO:0000313" key="1">
    <source>
        <dbReference type="EMBL" id="KAF7124392.1"/>
    </source>
</evidence>
<dbReference type="Proteomes" id="UP000626092">
    <property type="component" value="Unassembled WGS sequence"/>
</dbReference>
<protein>
    <submittedName>
        <fullName evidence="1">Uncharacterized protein</fullName>
    </submittedName>
</protein>
<proteinExistence type="predicted"/>
<accession>A0A834G2L3</accession>
<sequence length="89" mass="9381">MESPEVENGMSLESRRAGGDNMDGVAAGLLLLVDGGNDAPGGAAGADDFLVGDGEEVVLHHGELLGFVQTGDFLHELDRSSETERERER</sequence>
<comment type="caution">
    <text evidence="1">The sequence shown here is derived from an EMBL/GenBank/DDBJ whole genome shotgun (WGS) entry which is preliminary data.</text>
</comment>
<keyword evidence="2" id="KW-1185">Reference proteome</keyword>
<reference evidence="1" key="1">
    <citation type="submission" date="2019-11" db="EMBL/GenBank/DDBJ databases">
        <authorList>
            <person name="Liu Y."/>
            <person name="Hou J."/>
            <person name="Li T.-Q."/>
            <person name="Guan C.-H."/>
            <person name="Wu X."/>
            <person name="Wu H.-Z."/>
            <person name="Ling F."/>
            <person name="Zhang R."/>
            <person name="Shi X.-G."/>
            <person name="Ren J.-P."/>
            <person name="Chen E.-F."/>
            <person name="Sun J.-M."/>
        </authorList>
    </citation>
    <scope>NUCLEOTIDE SEQUENCE</scope>
    <source>
        <strain evidence="1">Adult_tree_wgs_1</strain>
        <tissue evidence="1">Leaves</tissue>
    </source>
</reference>
<name>A0A834G2L3_RHOSS</name>
<organism evidence="1 2">
    <name type="scientific">Rhododendron simsii</name>
    <name type="common">Sims's rhododendron</name>
    <dbReference type="NCBI Taxonomy" id="118357"/>
    <lineage>
        <taxon>Eukaryota</taxon>
        <taxon>Viridiplantae</taxon>
        <taxon>Streptophyta</taxon>
        <taxon>Embryophyta</taxon>
        <taxon>Tracheophyta</taxon>
        <taxon>Spermatophyta</taxon>
        <taxon>Magnoliopsida</taxon>
        <taxon>eudicotyledons</taxon>
        <taxon>Gunneridae</taxon>
        <taxon>Pentapetalae</taxon>
        <taxon>asterids</taxon>
        <taxon>Ericales</taxon>
        <taxon>Ericaceae</taxon>
        <taxon>Ericoideae</taxon>
        <taxon>Rhodoreae</taxon>
        <taxon>Rhododendron</taxon>
    </lineage>
</organism>
<dbReference type="AlphaFoldDB" id="A0A834G2L3"/>
<evidence type="ECO:0000313" key="2">
    <source>
        <dbReference type="Proteomes" id="UP000626092"/>
    </source>
</evidence>